<dbReference type="Gene3D" id="2.40.10.10">
    <property type="entry name" value="Trypsin-like serine proteases"/>
    <property type="match status" value="1"/>
</dbReference>
<dbReference type="InterPro" id="IPR043504">
    <property type="entry name" value="Peptidase_S1_PA_chymotrypsin"/>
</dbReference>
<proteinExistence type="evidence at transcript level"/>
<keyword evidence="3" id="KW-0378">Hydrolase</keyword>
<dbReference type="InterPro" id="IPR050430">
    <property type="entry name" value="Peptidase_S1"/>
</dbReference>
<dbReference type="GO" id="GO:0004252">
    <property type="term" value="F:serine-type endopeptidase activity"/>
    <property type="evidence" value="ECO:0007669"/>
    <property type="project" value="InterPro"/>
</dbReference>
<dbReference type="GO" id="GO:0006508">
    <property type="term" value="P:proteolysis"/>
    <property type="evidence" value="ECO:0007669"/>
    <property type="project" value="UniProtKB-KW"/>
</dbReference>
<gene>
    <name evidence="8" type="primary">SP24D</name>
</gene>
<sequence>MSKVISLTLLVCLGLMSSVSAMPQNQGRIVGGENAVEGAFPYQVSLRFSGSHICGASIISRQYVISAAHCVGDEDDDGNYFVYAASYFSIRAGTTQRLMGGVVVQVTNIVVNENYGNFLHDLALLRLETPLIYSNNIKAIPLATTEVPTGGSVIISGWGALSTTGSSPTKLQWNTARALSRLQCLSSIGVASNALLCLGHEANNGACFGDSGGPAAYNGELVGVASFVVSGCGSTNPDGYAKISAHVDWIQENSDL</sequence>
<evidence type="ECO:0000256" key="2">
    <source>
        <dbReference type="ARBA" id="ARBA00022670"/>
    </source>
</evidence>
<dbReference type="PROSITE" id="PS00134">
    <property type="entry name" value="TRYPSIN_HIS"/>
    <property type="match status" value="1"/>
</dbReference>
<dbReference type="OrthoDB" id="60866at2759"/>
<comment type="similarity">
    <text evidence="1">Belongs to the peptidase S1 family.</text>
</comment>
<evidence type="ECO:0000256" key="4">
    <source>
        <dbReference type="ARBA" id="ARBA00022825"/>
    </source>
</evidence>
<dbReference type="SMART" id="SM00020">
    <property type="entry name" value="Tryp_SPc"/>
    <property type="match status" value="1"/>
</dbReference>
<keyword evidence="4" id="KW-0720">Serine protease</keyword>
<evidence type="ECO:0000256" key="6">
    <source>
        <dbReference type="SAM" id="SignalP"/>
    </source>
</evidence>
<evidence type="ECO:0000259" key="7">
    <source>
        <dbReference type="PROSITE" id="PS50240"/>
    </source>
</evidence>
<keyword evidence="6" id="KW-0732">Signal</keyword>
<dbReference type="FunFam" id="2.40.10.10:FF:000034">
    <property type="entry name" value="Eupolytin"/>
    <property type="match status" value="1"/>
</dbReference>
<protein>
    <submittedName>
        <fullName evidence="8">Serine protease SP24D</fullName>
    </submittedName>
</protein>
<feature type="signal peptide" evidence="6">
    <location>
        <begin position="1"/>
        <end position="21"/>
    </location>
</feature>
<feature type="chain" id="PRO_5004907124" evidence="6">
    <location>
        <begin position="22"/>
        <end position="256"/>
    </location>
</feature>
<dbReference type="InterPro" id="IPR009003">
    <property type="entry name" value="Peptidase_S1_PA"/>
</dbReference>
<dbReference type="MEROPS" id="S01.A89"/>
<evidence type="ECO:0000256" key="1">
    <source>
        <dbReference type="ARBA" id="ARBA00007664"/>
    </source>
</evidence>
<accession>W8CDY6</accession>
<reference evidence="8" key="2">
    <citation type="journal article" date="2014" name="BMC Genomics">
        <title>A genomic perspective to assessing quality of mass-reared SIT flies used in Mediterranean fruit fly (Ceratitis capitata) eradication in California.</title>
        <authorList>
            <person name="Calla B."/>
            <person name="Hall B."/>
            <person name="Hou S."/>
            <person name="Geib S.M."/>
        </authorList>
    </citation>
    <scope>NUCLEOTIDE SEQUENCE</scope>
</reference>
<name>W8CDY6_CERCA</name>
<evidence type="ECO:0000313" key="8">
    <source>
        <dbReference type="EMBL" id="JAC05425.1"/>
    </source>
</evidence>
<dbReference type="PANTHER" id="PTHR24276:SF91">
    <property type="entry name" value="AT26814P-RELATED"/>
    <property type="match status" value="1"/>
</dbReference>
<dbReference type="PANTHER" id="PTHR24276">
    <property type="entry name" value="POLYSERASE-RELATED"/>
    <property type="match status" value="1"/>
</dbReference>
<dbReference type="SUPFAM" id="SSF50494">
    <property type="entry name" value="Trypsin-like serine proteases"/>
    <property type="match status" value="1"/>
</dbReference>
<feature type="domain" description="Peptidase S1" evidence="7">
    <location>
        <begin position="29"/>
        <end position="255"/>
    </location>
</feature>
<dbReference type="CDD" id="cd00190">
    <property type="entry name" value="Tryp_SPc"/>
    <property type="match status" value="1"/>
</dbReference>
<dbReference type="PRINTS" id="PR00722">
    <property type="entry name" value="CHYMOTRYPSIN"/>
</dbReference>
<organism evidence="8">
    <name type="scientific">Ceratitis capitata</name>
    <name type="common">Mediterranean fruit fly</name>
    <name type="synonym">Tephritis capitata</name>
    <dbReference type="NCBI Taxonomy" id="7213"/>
    <lineage>
        <taxon>Eukaryota</taxon>
        <taxon>Metazoa</taxon>
        <taxon>Ecdysozoa</taxon>
        <taxon>Arthropoda</taxon>
        <taxon>Hexapoda</taxon>
        <taxon>Insecta</taxon>
        <taxon>Pterygota</taxon>
        <taxon>Neoptera</taxon>
        <taxon>Endopterygota</taxon>
        <taxon>Diptera</taxon>
        <taxon>Brachycera</taxon>
        <taxon>Muscomorpha</taxon>
        <taxon>Tephritoidea</taxon>
        <taxon>Tephritidae</taxon>
        <taxon>Ceratitis</taxon>
        <taxon>Ceratitis</taxon>
    </lineage>
</organism>
<keyword evidence="5" id="KW-1015">Disulfide bond</keyword>
<evidence type="ECO:0000256" key="3">
    <source>
        <dbReference type="ARBA" id="ARBA00022801"/>
    </source>
</evidence>
<dbReference type="InterPro" id="IPR001254">
    <property type="entry name" value="Trypsin_dom"/>
</dbReference>
<dbReference type="AlphaFoldDB" id="W8CDY6"/>
<dbReference type="PROSITE" id="PS50240">
    <property type="entry name" value="TRYPSIN_DOM"/>
    <property type="match status" value="1"/>
</dbReference>
<reference evidence="8" key="1">
    <citation type="submission" date="2013-07" db="EMBL/GenBank/DDBJ databases">
        <authorList>
            <person name="Geib S."/>
        </authorList>
    </citation>
    <scope>NUCLEOTIDE SEQUENCE</scope>
</reference>
<dbReference type="InterPro" id="IPR018114">
    <property type="entry name" value="TRYPSIN_HIS"/>
</dbReference>
<evidence type="ECO:0000256" key="5">
    <source>
        <dbReference type="ARBA" id="ARBA00023157"/>
    </source>
</evidence>
<dbReference type="InterPro" id="IPR001314">
    <property type="entry name" value="Peptidase_S1A"/>
</dbReference>
<keyword evidence="2 8" id="KW-0645">Protease</keyword>
<dbReference type="Pfam" id="PF00089">
    <property type="entry name" value="Trypsin"/>
    <property type="match status" value="1"/>
</dbReference>
<dbReference type="EMBL" id="GAMC01001131">
    <property type="protein sequence ID" value="JAC05425.1"/>
    <property type="molecule type" value="mRNA"/>
</dbReference>